<organism evidence="2">
    <name type="scientific">Entamoeba dispar (strain ATCC PRA-260 / SAW760)</name>
    <dbReference type="NCBI Taxonomy" id="370354"/>
    <lineage>
        <taxon>Eukaryota</taxon>
        <taxon>Amoebozoa</taxon>
        <taxon>Evosea</taxon>
        <taxon>Archamoebae</taxon>
        <taxon>Mastigamoebida</taxon>
        <taxon>Entamoebidae</taxon>
        <taxon>Entamoeba</taxon>
    </lineage>
</organism>
<evidence type="ECO:0000313" key="1">
    <source>
        <dbReference type="EMBL" id="EDR21759.1"/>
    </source>
</evidence>
<keyword evidence="2" id="KW-1185">Reference proteome</keyword>
<dbReference type="KEGG" id="edi:EDI_255420"/>
<dbReference type="AlphaFoldDB" id="B0EUN8"/>
<dbReference type="InterPro" id="IPR026906">
    <property type="entry name" value="LRR_5"/>
</dbReference>
<dbReference type="Pfam" id="PF13306">
    <property type="entry name" value="LRR_5"/>
    <property type="match status" value="2"/>
</dbReference>
<evidence type="ECO:0000313" key="2">
    <source>
        <dbReference type="Proteomes" id="UP000008076"/>
    </source>
</evidence>
<dbReference type="PANTHER" id="PTHR45661">
    <property type="entry name" value="SURFACE ANTIGEN"/>
    <property type="match status" value="1"/>
</dbReference>
<dbReference type="SUPFAM" id="SSF52058">
    <property type="entry name" value="L domain-like"/>
    <property type="match status" value="1"/>
</dbReference>
<dbReference type="GeneID" id="5914334"/>
<gene>
    <name evidence="1" type="ORF">EDI_255420</name>
</gene>
<dbReference type="PANTHER" id="PTHR45661:SF3">
    <property type="entry name" value="IG-LIKE DOMAIN-CONTAINING PROTEIN"/>
    <property type="match status" value="1"/>
</dbReference>
<protein>
    <recommendedName>
        <fullName evidence="3">Leucine rich repeat containing protein BspA family protein</fullName>
    </recommendedName>
</protein>
<proteinExistence type="predicted"/>
<dbReference type="RefSeq" id="XP_001741776.1">
    <property type="nucleotide sequence ID" value="XM_001741724.1"/>
</dbReference>
<reference evidence="2" key="1">
    <citation type="submission" date="2007-12" db="EMBL/GenBank/DDBJ databases">
        <title>Annotation of Entamoeba dispar SAW760.</title>
        <authorList>
            <person name="Lorenzi H."/>
            <person name="Inman J."/>
            <person name="Schobel S."/>
            <person name="Amedeo P."/>
            <person name="Caler E."/>
        </authorList>
    </citation>
    <scope>NUCLEOTIDE SEQUENCE [LARGE SCALE GENOMIC DNA]</scope>
    <source>
        <strain evidence="2">ATCC PRA-260 / SAW760</strain>
    </source>
</reference>
<evidence type="ECO:0008006" key="3">
    <source>
        <dbReference type="Google" id="ProtNLM"/>
    </source>
</evidence>
<name>B0EUN8_ENTDS</name>
<dbReference type="InterPro" id="IPR053139">
    <property type="entry name" value="Surface_bspA-like"/>
</dbReference>
<dbReference type="InterPro" id="IPR032675">
    <property type="entry name" value="LRR_dom_sf"/>
</dbReference>
<dbReference type="Gene3D" id="3.80.10.10">
    <property type="entry name" value="Ribonuclease Inhibitor"/>
    <property type="match status" value="3"/>
</dbReference>
<accession>B0EUN8</accession>
<dbReference type="Proteomes" id="UP000008076">
    <property type="component" value="Unassembled WGS sequence"/>
</dbReference>
<dbReference type="EMBL" id="DS550923">
    <property type="protein sequence ID" value="EDR21759.1"/>
    <property type="molecule type" value="Genomic_DNA"/>
</dbReference>
<sequence length="398" mass="44966">MKLGYNEIMIVSKYFNDINDFINLEIGIKRFRGNMERFHFNPIPLDEYSRKLFPNIETFHIYNYNDKIFKDGKIFKKVVWYLVDYSKYLKEKEEWDIYKNIEYAIAYEIYNYSNTIPPEVKSLGYQCFKGCDRLTSINIPTTISKIGCNCFEGCTSLTSINIPTTISKLGSYCFKNCPSLKAIDIPTSISEIGDNCFYGCHSLKSINIPTSVSEIGGYCFNGCLSLTSITIPSSISKIGCGRFYEWSSLTPINIGNIKFISEERMFVNEPVLVSIKIPYDLEIINGKNIEKKDINEFIIPTTITKLGWNCFEGCTSLKSINIPSSIKEIGDRCFKNCSSLTSMNIPSSISKIGDGCFSECSSLKSINIPSSISKIGAYCFYKCSSLTSMNIPSSITSF</sequence>
<dbReference type="VEuPathDB" id="AmoebaDB:EDI_255420"/>